<comment type="pathway">
    <text evidence="1">Nucleoside biosynthesis; alpha-ribazole biosynthesis; alpha-ribazole from 5,6-dimethylbenzimidazole: step 1/2.</text>
</comment>
<keyword evidence="6 10" id="KW-0328">Glycosyltransferase</keyword>
<evidence type="ECO:0000313" key="11">
    <source>
        <dbReference type="Proteomes" id="UP000191153"/>
    </source>
</evidence>
<dbReference type="EC" id="2.4.2.21" evidence="3 9"/>
<dbReference type="AlphaFoldDB" id="A0A1T4KRK5"/>
<dbReference type="InterPro" id="IPR023195">
    <property type="entry name" value="Nict_dMeBzImd_PRibTrfase_N"/>
</dbReference>
<dbReference type="InterPro" id="IPR036087">
    <property type="entry name" value="Nict_dMeBzImd_PRibTrfase_sf"/>
</dbReference>
<sequence>MKILEETLVSIEGLNKEKALECEKLLNGKMKPLGSLGVLEKLAIQISGIKGKIEKLNNGCHIIVSGDNGIIEENVSSCPLEYTKIVSEAMVNKIAAIGILCDSLGIDLQLVDVGINGDIERKYKNLYVDKVMNGTKNFKNEPAMSLKECTETIERGIKRIESLKDKYDFFSNGEMGIGNTTTSSGILYALTKKSLDEVVGRGGGLSDEGLKRKKNLIKESIIKYDLFNKSPLEILRTVGGLDIASMVGLYLGCAKYKKPMLIDGFISGIGALVAVKMEPKVKDYLIATHMSQEPGMKIIMEELNLTPFLNMEMRLGEGTGAVLAYPILKSAMEIPLRMKTKDEVYKIFS</sequence>
<dbReference type="EMBL" id="FUWX01000005">
    <property type="protein sequence ID" value="SJZ45052.1"/>
    <property type="molecule type" value="Genomic_DNA"/>
</dbReference>
<dbReference type="NCBIfam" id="TIGR03160">
    <property type="entry name" value="cobT_DBIPRT"/>
    <property type="match status" value="1"/>
</dbReference>
<comment type="similarity">
    <text evidence="2">Belongs to the CobT family.</text>
</comment>
<dbReference type="CDD" id="cd02439">
    <property type="entry name" value="DMB-PRT_CobT"/>
    <property type="match status" value="1"/>
</dbReference>
<accession>A0A1T4KRK5</accession>
<evidence type="ECO:0000256" key="3">
    <source>
        <dbReference type="ARBA" id="ARBA00011991"/>
    </source>
</evidence>
<proteinExistence type="inferred from homology"/>
<dbReference type="STRING" id="180163.SAMN02745174_00555"/>
<evidence type="ECO:0000256" key="1">
    <source>
        <dbReference type="ARBA" id="ARBA00005049"/>
    </source>
</evidence>
<dbReference type="PANTHER" id="PTHR43463">
    <property type="entry name" value="NICOTINATE-NUCLEOTIDE--DIMETHYLBENZIMIDAZOLE PHOSPHORIBOSYLTRANSFERASE"/>
    <property type="match status" value="1"/>
</dbReference>
<protein>
    <recommendedName>
        <fullName evidence="4 9">Nicotinate-nucleotide--dimethylbenzimidazole phosphoribosyltransferase</fullName>
        <ecNumber evidence="3 9">2.4.2.21</ecNumber>
    </recommendedName>
</protein>
<gene>
    <name evidence="10" type="ORF">SAMN02745174_00555</name>
</gene>
<dbReference type="InterPro" id="IPR003200">
    <property type="entry name" value="Nict_dMeBzImd_PRibTrfase"/>
</dbReference>
<keyword evidence="5" id="KW-0169">Cobalamin biosynthesis</keyword>
<evidence type="ECO:0000256" key="4">
    <source>
        <dbReference type="ARBA" id="ARBA00015486"/>
    </source>
</evidence>
<dbReference type="PANTHER" id="PTHR43463:SF1">
    <property type="entry name" value="NICOTINATE-NUCLEOTIDE--DIMETHYLBENZIMIDAZOLE PHOSPHORIBOSYLTRANSFERASE"/>
    <property type="match status" value="1"/>
</dbReference>
<evidence type="ECO:0000256" key="2">
    <source>
        <dbReference type="ARBA" id="ARBA00007110"/>
    </source>
</evidence>
<dbReference type="InterPro" id="IPR017846">
    <property type="entry name" value="Nict_dMeBzImd_PRibTrfase_bact"/>
</dbReference>
<dbReference type="RefSeq" id="WP_078693082.1">
    <property type="nucleotide sequence ID" value="NZ_FUWX01000005.1"/>
</dbReference>
<evidence type="ECO:0000256" key="8">
    <source>
        <dbReference type="ARBA" id="ARBA00047340"/>
    </source>
</evidence>
<dbReference type="Gene3D" id="1.10.1610.10">
    <property type="match status" value="1"/>
</dbReference>
<comment type="catalytic activity">
    <reaction evidence="8">
        <text>5,6-dimethylbenzimidazole + nicotinate beta-D-ribonucleotide = alpha-ribazole 5'-phosphate + nicotinate + H(+)</text>
        <dbReference type="Rhea" id="RHEA:11196"/>
        <dbReference type="ChEBI" id="CHEBI:15378"/>
        <dbReference type="ChEBI" id="CHEBI:15890"/>
        <dbReference type="ChEBI" id="CHEBI:32544"/>
        <dbReference type="ChEBI" id="CHEBI:57502"/>
        <dbReference type="ChEBI" id="CHEBI:57918"/>
        <dbReference type="EC" id="2.4.2.21"/>
    </reaction>
</comment>
<dbReference type="NCBIfam" id="NF000996">
    <property type="entry name" value="PRK00105.1"/>
    <property type="match status" value="1"/>
</dbReference>
<dbReference type="Gene3D" id="3.40.50.10210">
    <property type="match status" value="1"/>
</dbReference>
<keyword evidence="7 10" id="KW-0808">Transferase</keyword>
<evidence type="ECO:0000256" key="5">
    <source>
        <dbReference type="ARBA" id="ARBA00022573"/>
    </source>
</evidence>
<evidence type="ECO:0000256" key="7">
    <source>
        <dbReference type="ARBA" id="ARBA00022679"/>
    </source>
</evidence>
<dbReference type="GO" id="GO:0009236">
    <property type="term" value="P:cobalamin biosynthetic process"/>
    <property type="evidence" value="ECO:0007669"/>
    <property type="project" value="UniProtKB-UniRule"/>
</dbReference>
<reference evidence="10 11" key="1">
    <citation type="submission" date="2017-02" db="EMBL/GenBank/DDBJ databases">
        <authorList>
            <person name="Peterson S.W."/>
        </authorList>
    </citation>
    <scope>NUCLEOTIDE SEQUENCE [LARGE SCALE GENOMIC DNA]</scope>
    <source>
        <strain evidence="10 11">ATCC 700028</strain>
    </source>
</reference>
<evidence type="ECO:0000256" key="6">
    <source>
        <dbReference type="ARBA" id="ARBA00022676"/>
    </source>
</evidence>
<dbReference type="SUPFAM" id="SSF52733">
    <property type="entry name" value="Nicotinate mononucleotide:5,6-dimethylbenzimidazole phosphoribosyltransferase (CobT)"/>
    <property type="match status" value="1"/>
</dbReference>
<dbReference type="Pfam" id="PF02277">
    <property type="entry name" value="DBI_PRT"/>
    <property type="match status" value="1"/>
</dbReference>
<dbReference type="UniPathway" id="UPA00061">
    <property type="reaction ID" value="UER00516"/>
</dbReference>
<evidence type="ECO:0000256" key="9">
    <source>
        <dbReference type="NCBIfam" id="TIGR03160"/>
    </source>
</evidence>
<keyword evidence="11" id="KW-1185">Reference proteome</keyword>
<organism evidence="10 11">
    <name type="scientific">Cetobacterium ceti</name>
    <dbReference type="NCBI Taxonomy" id="180163"/>
    <lineage>
        <taxon>Bacteria</taxon>
        <taxon>Fusobacteriati</taxon>
        <taxon>Fusobacteriota</taxon>
        <taxon>Fusobacteriia</taxon>
        <taxon>Fusobacteriales</taxon>
        <taxon>Fusobacteriaceae</taxon>
        <taxon>Cetobacterium</taxon>
    </lineage>
</organism>
<name>A0A1T4KRK5_9FUSO</name>
<dbReference type="Proteomes" id="UP000191153">
    <property type="component" value="Unassembled WGS sequence"/>
</dbReference>
<dbReference type="GO" id="GO:0008939">
    <property type="term" value="F:nicotinate-nucleotide-dimethylbenzimidazole phosphoribosyltransferase activity"/>
    <property type="evidence" value="ECO:0007669"/>
    <property type="project" value="UniProtKB-UniRule"/>
</dbReference>
<dbReference type="OrthoDB" id="9781491at2"/>
<evidence type="ECO:0000313" key="10">
    <source>
        <dbReference type="EMBL" id="SJZ45052.1"/>
    </source>
</evidence>